<keyword evidence="1" id="KW-0472">Membrane</keyword>
<evidence type="ECO:0000313" key="4">
    <source>
        <dbReference type="Proteomes" id="UP000199331"/>
    </source>
</evidence>
<organism evidence="3 4">
    <name type="scientific">Qipengyuania nanhaisediminis</name>
    <dbReference type="NCBI Taxonomy" id="604088"/>
    <lineage>
        <taxon>Bacteria</taxon>
        <taxon>Pseudomonadati</taxon>
        <taxon>Pseudomonadota</taxon>
        <taxon>Alphaproteobacteria</taxon>
        <taxon>Sphingomonadales</taxon>
        <taxon>Erythrobacteraceae</taxon>
        <taxon>Qipengyuania</taxon>
    </lineage>
</organism>
<accession>A0A1I5KKW7</accession>
<dbReference type="Pfam" id="PF05901">
    <property type="entry name" value="Excalibur"/>
    <property type="match status" value="1"/>
</dbReference>
<dbReference type="EMBL" id="FOWZ01000001">
    <property type="protein sequence ID" value="SFO85655.1"/>
    <property type="molecule type" value="Genomic_DNA"/>
</dbReference>
<dbReference type="Proteomes" id="UP000199331">
    <property type="component" value="Unassembled WGS sequence"/>
</dbReference>
<keyword evidence="1" id="KW-1133">Transmembrane helix</keyword>
<evidence type="ECO:0000313" key="3">
    <source>
        <dbReference type="EMBL" id="SFO85655.1"/>
    </source>
</evidence>
<name>A0A1I5KKW7_9SPHN</name>
<dbReference type="SMART" id="SM00894">
    <property type="entry name" value="Excalibur"/>
    <property type="match status" value="1"/>
</dbReference>
<dbReference type="AlphaFoldDB" id="A0A1I5KKW7"/>
<evidence type="ECO:0000259" key="2">
    <source>
        <dbReference type="SMART" id="SM00894"/>
    </source>
</evidence>
<dbReference type="InterPro" id="IPR010718">
    <property type="entry name" value="DUF1294"/>
</dbReference>
<feature type="transmembrane region" description="Helical" evidence="1">
    <location>
        <begin position="6"/>
        <end position="23"/>
    </location>
</feature>
<dbReference type="RefSeq" id="WP_245755722.1">
    <property type="nucleotide sequence ID" value="NZ_FOWZ01000001.1"/>
</dbReference>
<feature type="transmembrane region" description="Helical" evidence="1">
    <location>
        <begin position="35"/>
        <end position="54"/>
    </location>
</feature>
<feature type="transmembrane region" description="Helical" evidence="1">
    <location>
        <begin position="74"/>
        <end position="94"/>
    </location>
</feature>
<keyword evidence="1" id="KW-0812">Transmembrane</keyword>
<dbReference type="Pfam" id="PF06961">
    <property type="entry name" value="DUF1294"/>
    <property type="match status" value="1"/>
</dbReference>
<proteinExistence type="predicted"/>
<protein>
    <submittedName>
        <fullName evidence="3">Uncharacterized membrane protein YsdA, DUF1294 family</fullName>
    </submittedName>
</protein>
<keyword evidence="4" id="KW-1185">Reference proteome</keyword>
<evidence type="ECO:0000256" key="1">
    <source>
        <dbReference type="SAM" id="Phobius"/>
    </source>
</evidence>
<dbReference type="InterPro" id="IPR008613">
    <property type="entry name" value="Excalibur_Ca-bd_domain"/>
</dbReference>
<feature type="domain" description="Excalibur calcium-binding" evidence="2">
    <location>
        <begin position="111"/>
        <end position="147"/>
    </location>
</feature>
<dbReference type="STRING" id="604088.SAMN04488060_0331"/>
<gene>
    <name evidence="3" type="ORF">SAMN04488060_0331</name>
</gene>
<sequence>MLLELLTYYLIAINFATFAAFGIDKARAENGQWRISEGTLLLMATVGGWPGAWAGRWAFRHKTRKQSFNEGLRVATIAPMGIATFAYFMVPTLFETEEARAERLAVEASVYYAGCNQVRAAGKAPLHRGEPGYRIGMDGDGDGTACEDYY</sequence>
<reference evidence="4" key="1">
    <citation type="submission" date="2016-10" db="EMBL/GenBank/DDBJ databases">
        <authorList>
            <person name="Varghese N."/>
            <person name="Submissions S."/>
        </authorList>
    </citation>
    <scope>NUCLEOTIDE SEQUENCE [LARGE SCALE GENOMIC DNA]</scope>
    <source>
        <strain evidence="4">CGMCC 1.7715</strain>
    </source>
</reference>